<comment type="caution">
    <text evidence="2">The sequence shown here is derived from an EMBL/GenBank/DDBJ whole genome shotgun (WGS) entry which is preliminary data.</text>
</comment>
<gene>
    <name evidence="2" type="ORF">CFP75_11255</name>
</gene>
<feature type="region of interest" description="Disordered" evidence="1">
    <location>
        <begin position="34"/>
        <end position="70"/>
    </location>
</feature>
<evidence type="ECO:0000313" key="2">
    <source>
        <dbReference type="EMBL" id="OXM52173.1"/>
    </source>
</evidence>
<accession>A0A229RZS7</accession>
<sequence length="70" mass="8283">MTCQERQSRRRLDPLLRRRLLRDVALLRDARLLRNSGPLRDATRPPPRSVKDSLRDSESLKESFTDYPVH</sequence>
<reference evidence="2 3" key="1">
    <citation type="submission" date="2017-07" db="EMBL/GenBank/DDBJ databases">
        <title>Amycolatopsis alba DSM 44262 Genome sequencing and assembly.</title>
        <authorList>
            <person name="Kaur N."/>
            <person name="Mayilraj S."/>
        </authorList>
    </citation>
    <scope>NUCLEOTIDE SEQUENCE [LARGE SCALE GENOMIC DNA]</scope>
    <source>
        <strain evidence="2 3">DSM 44262</strain>
    </source>
</reference>
<dbReference type="AlphaFoldDB" id="A0A229RZS7"/>
<evidence type="ECO:0000313" key="3">
    <source>
        <dbReference type="Proteomes" id="UP000215563"/>
    </source>
</evidence>
<evidence type="ECO:0000256" key="1">
    <source>
        <dbReference type="SAM" id="MobiDB-lite"/>
    </source>
</evidence>
<organism evidence="2 3">
    <name type="scientific">Amycolatopsis alba DSM 44262</name>
    <dbReference type="NCBI Taxonomy" id="1125972"/>
    <lineage>
        <taxon>Bacteria</taxon>
        <taxon>Bacillati</taxon>
        <taxon>Actinomycetota</taxon>
        <taxon>Actinomycetes</taxon>
        <taxon>Pseudonocardiales</taxon>
        <taxon>Pseudonocardiaceae</taxon>
        <taxon>Amycolatopsis</taxon>
    </lineage>
</organism>
<keyword evidence="3" id="KW-1185">Reference proteome</keyword>
<dbReference type="EMBL" id="NMQU01000029">
    <property type="protein sequence ID" value="OXM52173.1"/>
    <property type="molecule type" value="Genomic_DNA"/>
</dbReference>
<name>A0A229RZS7_AMYAL</name>
<dbReference type="Proteomes" id="UP000215563">
    <property type="component" value="Unassembled WGS sequence"/>
</dbReference>
<proteinExistence type="predicted"/>
<feature type="compositionally biased region" description="Basic and acidic residues" evidence="1">
    <location>
        <begin position="49"/>
        <end position="70"/>
    </location>
</feature>
<protein>
    <submittedName>
        <fullName evidence="2">Uncharacterized protein</fullName>
    </submittedName>
</protein>